<gene>
    <name evidence="1" type="ORF">BT96DRAFT_78721</name>
</gene>
<sequence>MYGRVSSILAHRVGKTCLSPGFHHQSQKDFGVHLCKLGKLKADIVSCIFPFLYSFRPPQPNFLGALSMPWRTPTLTL</sequence>
<protein>
    <submittedName>
        <fullName evidence="1">Uncharacterized protein</fullName>
    </submittedName>
</protein>
<dbReference type="AlphaFoldDB" id="A0A6A4HFE5"/>
<reference evidence="1" key="1">
    <citation type="journal article" date="2019" name="Environ. Microbiol.">
        <title>Fungal ecological strategies reflected in gene transcription - a case study of two litter decomposers.</title>
        <authorList>
            <person name="Barbi F."/>
            <person name="Kohler A."/>
            <person name="Barry K."/>
            <person name="Baskaran P."/>
            <person name="Daum C."/>
            <person name="Fauchery L."/>
            <person name="Ihrmark K."/>
            <person name="Kuo A."/>
            <person name="LaButti K."/>
            <person name="Lipzen A."/>
            <person name="Morin E."/>
            <person name="Grigoriev I.V."/>
            <person name="Henrissat B."/>
            <person name="Lindahl B."/>
            <person name="Martin F."/>
        </authorList>
    </citation>
    <scope>NUCLEOTIDE SEQUENCE</scope>
    <source>
        <strain evidence="1">JB14</strain>
    </source>
</reference>
<evidence type="ECO:0000313" key="1">
    <source>
        <dbReference type="EMBL" id="KAE9397232.1"/>
    </source>
</evidence>
<accession>A0A6A4HFE5</accession>
<organism evidence="1 2">
    <name type="scientific">Gymnopus androsaceus JB14</name>
    <dbReference type="NCBI Taxonomy" id="1447944"/>
    <lineage>
        <taxon>Eukaryota</taxon>
        <taxon>Fungi</taxon>
        <taxon>Dikarya</taxon>
        <taxon>Basidiomycota</taxon>
        <taxon>Agaricomycotina</taxon>
        <taxon>Agaricomycetes</taxon>
        <taxon>Agaricomycetidae</taxon>
        <taxon>Agaricales</taxon>
        <taxon>Marasmiineae</taxon>
        <taxon>Omphalotaceae</taxon>
        <taxon>Gymnopus</taxon>
    </lineage>
</organism>
<keyword evidence="2" id="KW-1185">Reference proteome</keyword>
<dbReference type="EMBL" id="ML769500">
    <property type="protein sequence ID" value="KAE9397232.1"/>
    <property type="molecule type" value="Genomic_DNA"/>
</dbReference>
<dbReference type="Proteomes" id="UP000799118">
    <property type="component" value="Unassembled WGS sequence"/>
</dbReference>
<evidence type="ECO:0000313" key="2">
    <source>
        <dbReference type="Proteomes" id="UP000799118"/>
    </source>
</evidence>
<name>A0A6A4HFE5_9AGAR</name>
<proteinExistence type="predicted"/>